<keyword evidence="1" id="KW-1133">Transmembrane helix</keyword>
<dbReference type="RefSeq" id="WP_146945579.1">
    <property type="nucleotide sequence ID" value="NZ_VOQF01000001.1"/>
</dbReference>
<name>A0A5C6W8D4_9BACI</name>
<feature type="domain" description="DUF6199" evidence="2">
    <location>
        <begin position="4"/>
        <end position="62"/>
    </location>
</feature>
<feature type="transmembrane region" description="Helical" evidence="1">
    <location>
        <begin position="6"/>
        <end position="26"/>
    </location>
</feature>
<keyword evidence="1" id="KW-0472">Membrane</keyword>
<evidence type="ECO:0000256" key="1">
    <source>
        <dbReference type="SAM" id="Phobius"/>
    </source>
</evidence>
<evidence type="ECO:0000313" key="4">
    <source>
        <dbReference type="Proteomes" id="UP000321363"/>
    </source>
</evidence>
<evidence type="ECO:0000313" key="3">
    <source>
        <dbReference type="EMBL" id="TXC92720.1"/>
    </source>
</evidence>
<protein>
    <recommendedName>
        <fullName evidence="2">DUF6199 domain-containing protein</fullName>
    </recommendedName>
</protein>
<evidence type="ECO:0000259" key="2">
    <source>
        <dbReference type="Pfam" id="PF19701"/>
    </source>
</evidence>
<comment type="caution">
    <text evidence="3">The sequence shown here is derived from an EMBL/GenBank/DDBJ whole genome shotgun (WGS) entry which is preliminary data.</text>
</comment>
<gene>
    <name evidence="3" type="ORF">FS935_00475</name>
</gene>
<feature type="transmembrane region" description="Helical" evidence="1">
    <location>
        <begin position="47"/>
        <end position="64"/>
    </location>
</feature>
<proteinExistence type="predicted"/>
<accession>A0A5C6W8D4</accession>
<dbReference type="Pfam" id="PF19701">
    <property type="entry name" value="DUF6199"/>
    <property type="match status" value="1"/>
</dbReference>
<dbReference type="InterPro" id="IPR045679">
    <property type="entry name" value="DUF6199"/>
</dbReference>
<keyword evidence="4" id="KW-1185">Reference proteome</keyword>
<dbReference type="EMBL" id="VOQF01000001">
    <property type="protein sequence ID" value="TXC92720.1"/>
    <property type="molecule type" value="Genomic_DNA"/>
</dbReference>
<dbReference type="OrthoDB" id="1956087at2"/>
<organism evidence="3 4">
    <name type="scientific">Metabacillus litoralis</name>
    <dbReference type="NCBI Taxonomy" id="152268"/>
    <lineage>
        <taxon>Bacteria</taxon>
        <taxon>Bacillati</taxon>
        <taxon>Bacillota</taxon>
        <taxon>Bacilli</taxon>
        <taxon>Bacillales</taxon>
        <taxon>Bacillaceae</taxon>
        <taxon>Metabacillus</taxon>
    </lineage>
</organism>
<reference evidence="3 4" key="1">
    <citation type="journal article" date="2005" name="Int. J. Syst. Evol. Microbiol.">
        <title>Bacillus litoralis sp. nov., isolated from a tidal flat of the Yellow Sea in Korea.</title>
        <authorList>
            <person name="Yoon J.H."/>
            <person name="Oh T.K."/>
        </authorList>
    </citation>
    <scope>NUCLEOTIDE SEQUENCE [LARGE SCALE GENOMIC DNA]</scope>
    <source>
        <strain evidence="3 4">SW-211</strain>
    </source>
</reference>
<keyword evidence="1" id="KW-0812">Transmembrane</keyword>
<sequence length="65" mass="7098">MGILGILLITIGVTMIVKPSILWILTESWKSNDGTEPSSLYKWSTRFGGIMITIAGIGSIIIYLL</sequence>
<dbReference type="AlphaFoldDB" id="A0A5C6W8D4"/>
<dbReference type="Proteomes" id="UP000321363">
    <property type="component" value="Unassembled WGS sequence"/>
</dbReference>